<evidence type="ECO:0000256" key="5">
    <source>
        <dbReference type="ARBA" id="ARBA00023136"/>
    </source>
</evidence>
<comment type="caution">
    <text evidence="7">The sequence shown here is derived from an EMBL/GenBank/DDBJ whole genome shotgun (WGS) entry which is preliminary data.</text>
</comment>
<evidence type="ECO:0000313" key="8">
    <source>
        <dbReference type="Proteomes" id="UP000770717"/>
    </source>
</evidence>
<proteinExistence type="inferred from homology"/>
<name>A0A8J6EUV9_ELECQ</name>
<keyword evidence="5" id="KW-0472">Membrane</keyword>
<sequence>MALMLWLRMRLKRRPFVGLCLLFIFSLVLINSFPALPADTNRVTNHRRTLHRKVVRHKRLWTDTTDSSRGLMQSADHKSWESGLESYRIDMQSFLNSSRNCKKKSDLGQLSKQEGRKNDHYQTKEKRSVAKTHFLTASNATGHKLKSLILVAHINKVTRNHSVPVGTLAGKDSHNLKESGIFFPRPILVKNNNLKRPKTKIQTVLKNYSIVLTEFQHHKTEEHVFPLGRFAALPGANSVRNGERARKKLSNKTSLFQDSSVNYKNHLIPDCIKFQSEEFKPDHLKGDRFTENPPPWFTADDLQKMKLLSEGEITAKSRIPAHGQVLKVALCSNHIDGQCHHKNHCKQGLCGLIKRPSDLYEVLAFHLDRVLRLNRSLPVVARLFTSNLLPYKYINGAPRPIVWWAPDIKHLNDTNNDQNSHALGWLDYQDMLKHRCGMENSLTSIDTPPCVGIKHTEWSKLALFDFLLQI</sequence>
<evidence type="ECO:0000256" key="6">
    <source>
        <dbReference type="SAM" id="MobiDB-lite"/>
    </source>
</evidence>
<organism evidence="7 8">
    <name type="scientific">Eleutherodactylus coqui</name>
    <name type="common">Puerto Rican coqui</name>
    <dbReference type="NCBI Taxonomy" id="57060"/>
    <lineage>
        <taxon>Eukaryota</taxon>
        <taxon>Metazoa</taxon>
        <taxon>Chordata</taxon>
        <taxon>Craniata</taxon>
        <taxon>Vertebrata</taxon>
        <taxon>Euteleostomi</taxon>
        <taxon>Amphibia</taxon>
        <taxon>Batrachia</taxon>
        <taxon>Anura</taxon>
        <taxon>Neobatrachia</taxon>
        <taxon>Hyloidea</taxon>
        <taxon>Eleutherodactylidae</taxon>
        <taxon>Eleutherodactylinae</taxon>
        <taxon>Eleutherodactylus</taxon>
        <taxon>Eleutherodactylus</taxon>
    </lineage>
</organism>
<evidence type="ECO:0000313" key="7">
    <source>
        <dbReference type="EMBL" id="KAG9476097.1"/>
    </source>
</evidence>
<dbReference type="PANTHER" id="PTHR15905:SF5">
    <property type="entry name" value="GOLGI-ASSOCIATED KINASE 1A"/>
    <property type="match status" value="1"/>
</dbReference>
<comment type="subcellular location">
    <subcellularLocation>
        <location evidence="1">Endomembrane system</location>
    </subcellularLocation>
    <subcellularLocation>
        <location evidence="2">Golgi apparatus</location>
    </subcellularLocation>
</comment>
<dbReference type="GO" id="GO:0005794">
    <property type="term" value="C:Golgi apparatus"/>
    <property type="evidence" value="ECO:0007669"/>
    <property type="project" value="UniProtKB-SubCell"/>
</dbReference>
<dbReference type="Proteomes" id="UP000770717">
    <property type="component" value="Unassembled WGS sequence"/>
</dbReference>
<dbReference type="Pfam" id="PF15051">
    <property type="entry name" value="FAM198"/>
    <property type="match status" value="1"/>
</dbReference>
<evidence type="ECO:0000256" key="1">
    <source>
        <dbReference type="ARBA" id="ARBA00004308"/>
    </source>
</evidence>
<reference evidence="7" key="1">
    <citation type="thesis" date="2020" institute="ProQuest LLC" country="789 East Eisenhower Parkway, Ann Arbor, MI, USA">
        <title>Comparative Genomics and Chromosome Evolution.</title>
        <authorList>
            <person name="Mudd A.B."/>
        </authorList>
    </citation>
    <scope>NUCLEOTIDE SEQUENCE</scope>
    <source>
        <strain evidence="7">HN-11 Male</strain>
        <tissue evidence="7">Kidney and liver</tissue>
    </source>
</reference>
<feature type="region of interest" description="Disordered" evidence="6">
    <location>
        <begin position="100"/>
        <end position="125"/>
    </location>
</feature>
<feature type="compositionally biased region" description="Basic and acidic residues" evidence="6">
    <location>
        <begin position="113"/>
        <end position="125"/>
    </location>
</feature>
<evidence type="ECO:0008006" key="9">
    <source>
        <dbReference type="Google" id="ProtNLM"/>
    </source>
</evidence>
<dbReference type="OrthoDB" id="10011371at2759"/>
<comment type="similarity">
    <text evidence="3">Belongs to the GASK family.</text>
</comment>
<gene>
    <name evidence="7" type="ORF">GDO78_002923</name>
</gene>
<evidence type="ECO:0000256" key="2">
    <source>
        <dbReference type="ARBA" id="ARBA00004555"/>
    </source>
</evidence>
<keyword evidence="4" id="KW-0333">Golgi apparatus</keyword>
<accession>A0A8J6EUV9</accession>
<evidence type="ECO:0000256" key="4">
    <source>
        <dbReference type="ARBA" id="ARBA00023034"/>
    </source>
</evidence>
<dbReference type="AlphaFoldDB" id="A0A8J6EUV9"/>
<keyword evidence="8" id="KW-1185">Reference proteome</keyword>
<dbReference type="EMBL" id="WNTK01000011">
    <property type="protein sequence ID" value="KAG9476097.1"/>
    <property type="molecule type" value="Genomic_DNA"/>
</dbReference>
<dbReference type="InterPro" id="IPR029207">
    <property type="entry name" value="FAM198"/>
</dbReference>
<protein>
    <recommendedName>
        <fullName evidence="9">Golgi-associated kinase 1A</fullName>
    </recommendedName>
</protein>
<evidence type="ECO:0000256" key="3">
    <source>
        <dbReference type="ARBA" id="ARBA00007691"/>
    </source>
</evidence>
<dbReference type="PANTHER" id="PTHR15905">
    <property type="entry name" value="GOLGI-ASSOCIATED KINASE 1B-RELATED"/>
    <property type="match status" value="1"/>
</dbReference>